<dbReference type="Proteomes" id="UP000436181">
    <property type="component" value="Unassembled WGS sequence"/>
</dbReference>
<accession>A0ABQ6VDW5</accession>
<keyword evidence="10 12" id="KW-0472">Membrane</keyword>
<keyword evidence="5 12" id="KW-0812">Transmembrane</keyword>
<name>A0ABQ6VDW5_9CORY</name>
<dbReference type="InterPro" id="IPR003825">
    <property type="entry name" value="Colicin-V_CvpA"/>
</dbReference>
<evidence type="ECO:0000256" key="8">
    <source>
        <dbReference type="ARBA" id="ARBA00022825"/>
    </source>
</evidence>
<comment type="subcellular location">
    <subcellularLocation>
        <location evidence="1">Membrane</location>
        <topology evidence="1">Multi-pass membrane protein</topology>
    </subcellularLocation>
    <subcellularLocation>
        <location evidence="2">Secreted</location>
    </subcellularLocation>
</comment>
<feature type="transmembrane region" description="Helical" evidence="12">
    <location>
        <begin position="34"/>
        <end position="56"/>
    </location>
</feature>
<evidence type="ECO:0000256" key="7">
    <source>
        <dbReference type="ARBA" id="ARBA00022801"/>
    </source>
</evidence>
<dbReference type="SUPFAM" id="SSF50494">
    <property type="entry name" value="Trypsin-like serine proteases"/>
    <property type="match status" value="1"/>
</dbReference>
<dbReference type="InterPro" id="IPR008256">
    <property type="entry name" value="Peptidase_S1B"/>
</dbReference>
<evidence type="ECO:0000313" key="13">
    <source>
        <dbReference type="EMBL" id="KAB3522637.1"/>
    </source>
</evidence>
<evidence type="ECO:0000256" key="5">
    <source>
        <dbReference type="ARBA" id="ARBA00022692"/>
    </source>
</evidence>
<evidence type="ECO:0000256" key="3">
    <source>
        <dbReference type="ARBA" id="ARBA00008764"/>
    </source>
</evidence>
<sequence>MDSVGTGSIMVDAILVLVAIVSLTTGYRQGGVSAFLSLLGVLLGGTLGVKILPKVMDKLGHSGTGGEEFASDTSPGVRILVALIIVAGSVVIGYAIGSGIGAKLRDRIPTRSLMKVDSVAGAVVQVVTAMIVVWMIFVPAASNNKGELGQSLAGSHGLKILNHIMPGWVKGLPAQTAALVNSSGFPVITDPLERLPKTEVTSPDPQLKASPMVKRLQPSVVKVVGEARQCQRLLQGTGFVVAPGTIMTNAHVVAGTDTVTLLTAAGTIDAAVTYYNPSADIALLTADGLDAPVLPWAETPAQHGDDVVVLGYPQAGDYTATPARIRDSFVVSGPNIYANQRVEREAYSLRGDVVQGNSGGPLVDTDGHVLGLVFGADLNEADTGYALTKNEVMKQVGDLGAWTAPVDTQACVLN</sequence>
<keyword evidence="9 12" id="KW-1133">Transmembrane helix</keyword>
<evidence type="ECO:0000256" key="11">
    <source>
        <dbReference type="RuleBase" id="RU004296"/>
    </source>
</evidence>
<dbReference type="PANTHER" id="PTHR43019">
    <property type="entry name" value="SERINE ENDOPROTEASE DEGS"/>
    <property type="match status" value="1"/>
</dbReference>
<reference evidence="13 14" key="1">
    <citation type="submission" date="2019-10" db="EMBL/GenBank/DDBJ databases">
        <title>Corynebacterium sp novel species isolated from the respiratory tract of Marmot.</title>
        <authorList>
            <person name="Zhang G."/>
        </authorList>
    </citation>
    <scope>NUCLEOTIDE SEQUENCE [LARGE SCALE GENOMIC DNA]</scope>
    <source>
        <strain evidence="13 14">336</strain>
    </source>
</reference>
<dbReference type="InterPro" id="IPR043504">
    <property type="entry name" value="Peptidase_S1_PA_chymotrypsin"/>
</dbReference>
<keyword evidence="14" id="KW-1185">Reference proteome</keyword>
<feature type="transmembrane region" description="Helical" evidence="12">
    <location>
        <begin position="76"/>
        <end position="97"/>
    </location>
</feature>
<evidence type="ECO:0000256" key="2">
    <source>
        <dbReference type="ARBA" id="ARBA00004613"/>
    </source>
</evidence>
<comment type="caution">
    <text evidence="13">The sequence shown here is derived from an EMBL/GenBank/DDBJ whole genome shotgun (WGS) entry which is preliminary data.</text>
</comment>
<dbReference type="Pfam" id="PF02674">
    <property type="entry name" value="Colicin_V"/>
    <property type="match status" value="1"/>
</dbReference>
<organism evidence="13 14">
    <name type="scientific">Corynebacterium zhongnanshanii</name>
    <dbReference type="NCBI Taxonomy" id="2768834"/>
    <lineage>
        <taxon>Bacteria</taxon>
        <taxon>Bacillati</taxon>
        <taxon>Actinomycetota</taxon>
        <taxon>Actinomycetes</taxon>
        <taxon>Mycobacteriales</taxon>
        <taxon>Corynebacteriaceae</taxon>
        <taxon>Corynebacterium</taxon>
    </lineage>
</organism>
<dbReference type="RefSeq" id="WP_151843564.1">
    <property type="nucleotide sequence ID" value="NZ_WBZJ01000001.1"/>
</dbReference>
<evidence type="ECO:0000256" key="9">
    <source>
        <dbReference type="ARBA" id="ARBA00022989"/>
    </source>
</evidence>
<evidence type="ECO:0000256" key="12">
    <source>
        <dbReference type="SAM" id="Phobius"/>
    </source>
</evidence>
<dbReference type="NCBIfam" id="NF033740">
    <property type="entry name" value="MarP_fam_protase"/>
    <property type="match status" value="1"/>
</dbReference>
<keyword evidence="4 11" id="KW-0645">Protease</keyword>
<dbReference type="Pfam" id="PF13365">
    <property type="entry name" value="Trypsin_2"/>
    <property type="match status" value="1"/>
</dbReference>
<evidence type="ECO:0000256" key="1">
    <source>
        <dbReference type="ARBA" id="ARBA00004141"/>
    </source>
</evidence>
<dbReference type="EC" id="3.4.21.-" evidence="11"/>
<keyword evidence="7 11" id="KW-0378">Hydrolase</keyword>
<evidence type="ECO:0000313" key="14">
    <source>
        <dbReference type="Proteomes" id="UP000436181"/>
    </source>
</evidence>
<dbReference type="EMBL" id="WBZJ01000001">
    <property type="protein sequence ID" value="KAB3522637.1"/>
    <property type="molecule type" value="Genomic_DNA"/>
</dbReference>
<feature type="transmembrane region" description="Helical" evidence="12">
    <location>
        <begin position="6"/>
        <end position="27"/>
    </location>
</feature>
<comment type="similarity">
    <text evidence="3 11">Belongs to the peptidase S1B family.</text>
</comment>
<proteinExistence type="inferred from homology"/>
<evidence type="ECO:0000256" key="4">
    <source>
        <dbReference type="ARBA" id="ARBA00022670"/>
    </source>
</evidence>
<keyword evidence="6" id="KW-0732">Signal</keyword>
<gene>
    <name evidence="13" type="ORF">F8377_00105</name>
</gene>
<dbReference type="InterPro" id="IPR047680">
    <property type="entry name" value="MarP-like"/>
</dbReference>
<dbReference type="Gene3D" id="2.40.10.10">
    <property type="entry name" value="Trypsin-like serine proteases"/>
    <property type="match status" value="2"/>
</dbReference>
<feature type="transmembrane region" description="Helical" evidence="12">
    <location>
        <begin position="118"/>
        <end position="137"/>
    </location>
</feature>
<keyword evidence="8 11" id="KW-0720">Serine protease</keyword>
<dbReference type="GO" id="GO:0006508">
    <property type="term" value="P:proteolysis"/>
    <property type="evidence" value="ECO:0007669"/>
    <property type="project" value="UniProtKB-KW"/>
</dbReference>
<dbReference type="PRINTS" id="PR00839">
    <property type="entry name" value="V8PROTEASE"/>
</dbReference>
<dbReference type="InterPro" id="IPR009003">
    <property type="entry name" value="Peptidase_S1_PA"/>
</dbReference>
<evidence type="ECO:0000256" key="10">
    <source>
        <dbReference type="ARBA" id="ARBA00023136"/>
    </source>
</evidence>
<protein>
    <recommendedName>
        <fullName evidence="11">Serine protease</fullName>
        <ecNumber evidence="11">3.4.21.-</ecNumber>
    </recommendedName>
</protein>
<dbReference type="GO" id="GO:0008233">
    <property type="term" value="F:peptidase activity"/>
    <property type="evidence" value="ECO:0007669"/>
    <property type="project" value="UniProtKB-KW"/>
</dbReference>
<dbReference type="PANTHER" id="PTHR43019:SF23">
    <property type="entry name" value="PROTEASE DO-LIKE 5, CHLOROPLASTIC"/>
    <property type="match status" value="1"/>
</dbReference>
<evidence type="ECO:0000256" key="6">
    <source>
        <dbReference type="ARBA" id="ARBA00022729"/>
    </source>
</evidence>